<dbReference type="InterPro" id="IPR002035">
    <property type="entry name" value="VWF_A"/>
</dbReference>
<keyword evidence="4 5" id="KW-0472">Membrane</keyword>
<dbReference type="Pfam" id="PF07584">
    <property type="entry name" value="BatA"/>
    <property type="match status" value="1"/>
</dbReference>
<evidence type="ECO:0000256" key="4">
    <source>
        <dbReference type="ARBA" id="ARBA00023136"/>
    </source>
</evidence>
<comment type="caution">
    <text evidence="7">The sequence shown here is derived from an EMBL/GenBank/DDBJ whole genome shotgun (WGS) entry which is preliminary data.</text>
</comment>
<feature type="transmembrane region" description="Helical" evidence="5">
    <location>
        <begin position="12"/>
        <end position="31"/>
    </location>
</feature>
<dbReference type="AlphaFoldDB" id="A0A7X9FSE6"/>
<evidence type="ECO:0000256" key="1">
    <source>
        <dbReference type="ARBA" id="ARBA00022475"/>
    </source>
</evidence>
<evidence type="ECO:0000256" key="5">
    <source>
        <dbReference type="SAM" id="Phobius"/>
    </source>
</evidence>
<evidence type="ECO:0000313" key="8">
    <source>
        <dbReference type="Proteomes" id="UP000524246"/>
    </source>
</evidence>
<name>A0A7X9FSE6_9DELT</name>
<dbReference type="Gene3D" id="3.40.50.410">
    <property type="entry name" value="von Willebrand factor, type A domain"/>
    <property type="match status" value="1"/>
</dbReference>
<dbReference type="InterPro" id="IPR024163">
    <property type="entry name" value="Aerotolerance_reg_N"/>
</dbReference>
<feature type="transmembrane region" description="Helical" evidence="5">
    <location>
        <begin position="63"/>
        <end position="80"/>
    </location>
</feature>
<keyword evidence="2 5" id="KW-0812">Transmembrane</keyword>
<gene>
    <name evidence="7" type="ORF">GYA55_09930</name>
</gene>
<dbReference type="EMBL" id="JAAZON010000447">
    <property type="protein sequence ID" value="NMC63470.1"/>
    <property type="molecule type" value="Genomic_DNA"/>
</dbReference>
<dbReference type="InterPro" id="IPR050768">
    <property type="entry name" value="UPF0353/GerABKA_families"/>
</dbReference>
<feature type="transmembrane region" description="Helical" evidence="5">
    <location>
        <begin position="307"/>
        <end position="330"/>
    </location>
</feature>
<proteinExistence type="predicted"/>
<reference evidence="7 8" key="1">
    <citation type="journal article" date="2020" name="Biotechnol. Biofuels">
        <title>New insights from the biogas microbiome by comprehensive genome-resolved metagenomics of nearly 1600 species originating from multiple anaerobic digesters.</title>
        <authorList>
            <person name="Campanaro S."/>
            <person name="Treu L."/>
            <person name="Rodriguez-R L.M."/>
            <person name="Kovalovszki A."/>
            <person name="Ziels R.M."/>
            <person name="Maus I."/>
            <person name="Zhu X."/>
            <person name="Kougias P.G."/>
            <person name="Basile A."/>
            <person name="Luo G."/>
            <person name="Schluter A."/>
            <person name="Konstantinidis K.T."/>
            <person name="Angelidaki I."/>
        </authorList>
    </citation>
    <scope>NUCLEOTIDE SEQUENCE [LARGE SCALE GENOMIC DNA]</scope>
    <source>
        <strain evidence="7">AS27yjCOA_65</strain>
    </source>
</reference>
<evidence type="ECO:0000256" key="2">
    <source>
        <dbReference type="ARBA" id="ARBA00022692"/>
    </source>
</evidence>
<organism evidence="7 8">
    <name type="scientific">SAR324 cluster bacterium</name>
    <dbReference type="NCBI Taxonomy" id="2024889"/>
    <lineage>
        <taxon>Bacteria</taxon>
        <taxon>Deltaproteobacteria</taxon>
        <taxon>SAR324 cluster</taxon>
    </lineage>
</organism>
<evidence type="ECO:0000256" key="3">
    <source>
        <dbReference type="ARBA" id="ARBA00022989"/>
    </source>
</evidence>
<dbReference type="PANTHER" id="PTHR22550">
    <property type="entry name" value="SPORE GERMINATION PROTEIN"/>
    <property type="match status" value="1"/>
</dbReference>
<dbReference type="SMART" id="SM00327">
    <property type="entry name" value="VWA"/>
    <property type="match status" value="1"/>
</dbReference>
<dbReference type="Pfam" id="PF13519">
    <property type="entry name" value="VWA_2"/>
    <property type="match status" value="1"/>
</dbReference>
<keyword evidence="3 5" id="KW-1133">Transmembrane helix</keyword>
<keyword evidence="1" id="KW-1003">Cell membrane</keyword>
<feature type="domain" description="VWFA" evidence="6">
    <location>
        <begin position="96"/>
        <end position="275"/>
    </location>
</feature>
<accession>A0A7X9FSE6</accession>
<dbReference type="SUPFAM" id="SSF53300">
    <property type="entry name" value="vWA-like"/>
    <property type="match status" value="1"/>
</dbReference>
<dbReference type="Proteomes" id="UP000524246">
    <property type="component" value="Unassembled WGS sequence"/>
</dbReference>
<evidence type="ECO:0000259" key="6">
    <source>
        <dbReference type="PROSITE" id="PS50234"/>
    </source>
</evidence>
<dbReference type="InterPro" id="IPR036465">
    <property type="entry name" value="vWFA_dom_sf"/>
</dbReference>
<dbReference type="PANTHER" id="PTHR22550:SF5">
    <property type="entry name" value="LEUCINE ZIPPER PROTEIN 4"/>
    <property type="match status" value="1"/>
</dbReference>
<evidence type="ECO:0000313" key="7">
    <source>
        <dbReference type="EMBL" id="NMC63470.1"/>
    </source>
</evidence>
<sequence>MMLQRMNEFQFVVVDSLALLLPILCLGILFLRNKKETPSFRFPSLKGLASIPTSLRQRYREPILHVLLITFICAIGIAASRPQLIVRTDIQASARNLILAVDVSKSMATRDIVSPDGPILRIDAVRDAIRSFLTKRSEDRVGLIVFGSDVFLKTPLTLDHDTLLEAVSELQIGMAGEKTSIGDAIAQSLKRIKDLPARTRSIILFTDGLNTAGNIDPIRAAQMAAKLGVRIFTVGIGQSNQRTQAFDEKNEKTEEFDEYVLKEISAISGGIYSNAASLLEVQKVQQRIGEIEKESRVVPNKPVLIEFFFPLTVIALFSFTLLLILSTSYFRKLP</sequence>
<protein>
    <submittedName>
        <fullName evidence="7">VWA domain-containing protein</fullName>
    </submittedName>
</protein>
<dbReference type="PROSITE" id="PS50234">
    <property type="entry name" value="VWFA"/>
    <property type="match status" value="1"/>
</dbReference>